<accession>A0A507DLW3</accession>
<dbReference type="GO" id="GO:0005634">
    <property type="term" value="C:nucleus"/>
    <property type="evidence" value="ECO:0007669"/>
    <property type="project" value="TreeGrafter"/>
</dbReference>
<proteinExistence type="predicted"/>
<dbReference type="InterPro" id="IPR049730">
    <property type="entry name" value="SNF2/RAD54-like_C"/>
</dbReference>
<evidence type="ECO:0000313" key="5">
    <source>
        <dbReference type="Proteomes" id="UP000317494"/>
    </source>
</evidence>
<dbReference type="STRING" id="286115.A0A507DLW3"/>
<dbReference type="SUPFAM" id="SSF52540">
    <property type="entry name" value="P-loop containing nucleoside triphosphate hydrolases"/>
    <property type="match status" value="1"/>
</dbReference>
<keyword evidence="1" id="KW-0378">Hydrolase</keyword>
<gene>
    <name evidence="4" type="ORF">SeMB42_g01270</name>
</gene>
<name>A0A507DLW3_9FUNG</name>
<dbReference type="PANTHER" id="PTHR45629:SF7">
    <property type="entry name" value="DNA EXCISION REPAIR PROTEIN ERCC-6-RELATED"/>
    <property type="match status" value="1"/>
</dbReference>
<evidence type="ECO:0000256" key="2">
    <source>
        <dbReference type="SAM" id="MobiDB-lite"/>
    </source>
</evidence>
<feature type="domain" description="Helicase C-terminal" evidence="3">
    <location>
        <begin position="57"/>
        <end position="216"/>
    </location>
</feature>
<dbReference type="GO" id="GO:0006283">
    <property type="term" value="P:transcription-coupled nucleotide-excision repair"/>
    <property type="evidence" value="ECO:0007669"/>
    <property type="project" value="TreeGrafter"/>
</dbReference>
<dbReference type="Pfam" id="PF00271">
    <property type="entry name" value="Helicase_C"/>
    <property type="match status" value="1"/>
</dbReference>
<evidence type="ECO:0000256" key="1">
    <source>
        <dbReference type="ARBA" id="ARBA00022801"/>
    </source>
</evidence>
<dbReference type="VEuPathDB" id="FungiDB:SeMB42_g01270"/>
<dbReference type="PROSITE" id="PS51194">
    <property type="entry name" value="HELICASE_CTER"/>
    <property type="match status" value="1"/>
</dbReference>
<sequence>MRRTTGEVLSAPCKSPRLAGERPSSLLVYHRSDVADRVNSAKNEDYGDCNRSVKMKVIKALLDAWKQQGHRVLLFCQTRQMLDILESFVASQKYVYSRMDGETPVKNRIAMVDESNKTPAIFVFLLTTKVGGLGINLTGADRVVIYDPDWNPSTDLQARERAWRVGQRRSVTIYRLMTSGTIEEKIYHRQIFKQFLTNKILKDPRQRRFFKSTDLHDLFTLSGPDGETETGELFQDMNVNVDLKGKSTVNVRSSNSSNGRSSRCSRTYGAEASLDDSINAEIGEIHGVDKAEEFKAPSESDGSSGDHQDSKKKRGANGDGNDYNTGGDDDRVLHALLSNSGVHSALRHDAIVEAANPERIFVEREATHIANQAIAALKKSTRRVRKAVNSSGGAGGAFSYLANLEFDNSSPTSGKAVESDEDYEARLQKLDAQGIQTAKHVRDRVVASVRSKLPCAMTARAMITKLNELYGQISNRTRDEESRDDKR</sequence>
<dbReference type="GO" id="GO:0008094">
    <property type="term" value="F:ATP-dependent activity, acting on DNA"/>
    <property type="evidence" value="ECO:0007669"/>
    <property type="project" value="TreeGrafter"/>
</dbReference>
<protein>
    <recommendedName>
        <fullName evidence="3">Helicase C-terminal domain-containing protein</fullName>
    </recommendedName>
</protein>
<dbReference type="Gene3D" id="3.40.50.300">
    <property type="entry name" value="P-loop containing nucleotide triphosphate hydrolases"/>
    <property type="match status" value="1"/>
</dbReference>
<dbReference type="AlphaFoldDB" id="A0A507DLW3"/>
<dbReference type="GO" id="GO:0016787">
    <property type="term" value="F:hydrolase activity"/>
    <property type="evidence" value="ECO:0007669"/>
    <property type="project" value="UniProtKB-KW"/>
</dbReference>
<dbReference type="EMBL" id="QEAN01000031">
    <property type="protein sequence ID" value="TPX52654.1"/>
    <property type="molecule type" value="Genomic_DNA"/>
</dbReference>
<feature type="region of interest" description="Disordered" evidence="2">
    <location>
        <begin position="295"/>
        <end position="327"/>
    </location>
</feature>
<organism evidence="4 5">
    <name type="scientific">Synchytrium endobioticum</name>
    <dbReference type="NCBI Taxonomy" id="286115"/>
    <lineage>
        <taxon>Eukaryota</taxon>
        <taxon>Fungi</taxon>
        <taxon>Fungi incertae sedis</taxon>
        <taxon>Chytridiomycota</taxon>
        <taxon>Chytridiomycota incertae sedis</taxon>
        <taxon>Chytridiomycetes</taxon>
        <taxon>Synchytriales</taxon>
        <taxon>Synchytriaceae</taxon>
        <taxon>Synchytrium</taxon>
    </lineage>
</organism>
<reference evidence="4 5" key="1">
    <citation type="journal article" date="2019" name="Sci. Rep.">
        <title>Comparative genomics of chytrid fungi reveal insights into the obligate biotrophic and pathogenic lifestyle of Synchytrium endobioticum.</title>
        <authorList>
            <person name="van de Vossenberg B.T.L.H."/>
            <person name="Warris S."/>
            <person name="Nguyen H.D.T."/>
            <person name="van Gent-Pelzer M.P.E."/>
            <person name="Joly D.L."/>
            <person name="van de Geest H.C."/>
            <person name="Bonants P.J.M."/>
            <person name="Smith D.S."/>
            <person name="Levesque C.A."/>
            <person name="van der Lee T.A.J."/>
        </authorList>
    </citation>
    <scope>NUCLEOTIDE SEQUENCE [LARGE SCALE GENOMIC DNA]</scope>
    <source>
        <strain evidence="4 5">MB42</strain>
    </source>
</reference>
<evidence type="ECO:0000259" key="3">
    <source>
        <dbReference type="PROSITE" id="PS51194"/>
    </source>
</evidence>
<keyword evidence="5" id="KW-1185">Reference proteome</keyword>
<dbReference type="SMART" id="SM00490">
    <property type="entry name" value="HELICc"/>
    <property type="match status" value="1"/>
</dbReference>
<dbReference type="CDD" id="cd18793">
    <property type="entry name" value="SF2_C_SNF"/>
    <property type="match status" value="1"/>
</dbReference>
<comment type="caution">
    <text evidence="4">The sequence shown here is derived from an EMBL/GenBank/DDBJ whole genome shotgun (WGS) entry which is preliminary data.</text>
</comment>
<dbReference type="Proteomes" id="UP000317494">
    <property type="component" value="Unassembled WGS sequence"/>
</dbReference>
<feature type="compositionally biased region" description="Basic and acidic residues" evidence="2">
    <location>
        <begin position="295"/>
        <end position="309"/>
    </location>
</feature>
<feature type="region of interest" description="Disordered" evidence="2">
    <location>
        <begin position="248"/>
        <end position="267"/>
    </location>
</feature>
<feature type="region of interest" description="Disordered" evidence="2">
    <location>
        <begin position="1"/>
        <end position="20"/>
    </location>
</feature>
<evidence type="ECO:0000313" key="4">
    <source>
        <dbReference type="EMBL" id="TPX52654.1"/>
    </source>
</evidence>
<dbReference type="InterPro" id="IPR050496">
    <property type="entry name" value="SNF2_RAD54_helicase_repair"/>
</dbReference>
<dbReference type="InterPro" id="IPR027417">
    <property type="entry name" value="P-loop_NTPase"/>
</dbReference>
<dbReference type="InterPro" id="IPR001650">
    <property type="entry name" value="Helicase_C-like"/>
</dbReference>
<dbReference type="PANTHER" id="PTHR45629">
    <property type="entry name" value="SNF2/RAD54 FAMILY MEMBER"/>
    <property type="match status" value="1"/>
</dbReference>